<evidence type="ECO:0000259" key="2">
    <source>
        <dbReference type="Pfam" id="PF20415"/>
    </source>
</evidence>
<sequence length="279" mass="31002">MPGIIQTEYDDGRAIRVGPYSESKLLQPQNHVPTTPTWQPHTQKTPTAHRGPPSFRSRPPPLEIPAAPSWTAYGLNEPQWIPGGPAPMIYNLSPYARVALPPLVDIHPMLVFDMYQGDNPALFWTIDQPPKYAVPTPGRSSENLYHWKMFPATNPPSTAPINIQIEKFPSLLVVASSSDGSVVTIYDVLSAVYTGARRGAMELFCRALGLDPRMLNSNEMEVYGRMVTRDSSQRGPTMGQDEVSSNVRSTMGFQTRWAGLAPSRHQENVWVLHTLSIAR</sequence>
<evidence type="ECO:0000313" key="3">
    <source>
        <dbReference type="EMBL" id="KAG5164906.1"/>
    </source>
</evidence>
<comment type="caution">
    <text evidence="3">The sequence shown here is derived from an EMBL/GenBank/DDBJ whole genome shotgun (WGS) entry which is preliminary data.</text>
</comment>
<dbReference type="Pfam" id="PF20415">
    <property type="entry name" value="DUF6699"/>
    <property type="match status" value="1"/>
</dbReference>
<protein>
    <recommendedName>
        <fullName evidence="2">DUF6699 domain-containing protein</fullName>
    </recommendedName>
</protein>
<dbReference type="AlphaFoldDB" id="A0A8H7XP95"/>
<dbReference type="InterPro" id="IPR046522">
    <property type="entry name" value="DUF6699"/>
</dbReference>
<proteinExistence type="predicted"/>
<feature type="region of interest" description="Disordered" evidence="1">
    <location>
        <begin position="24"/>
        <end position="61"/>
    </location>
</feature>
<feature type="domain" description="DUF6699" evidence="2">
    <location>
        <begin position="122"/>
        <end position="263"/>
    </location>
</feature>
<feature type="compositionally biased region" description="Polar residues" evidence="1">
    <location>
        <begin position="24"/>
        <end position="46"/>
    </location>
</feature>
<accession>A0A8H7XP95</accession>
<name>A0A8H7XP95_PSICU</name>
<gene>
    <name evidence="3" type="ORF">JR316_010553</name>
</gene>
<reference evidence="3" key="1">
    <citation type="submission" date="2021-02" db="EMBL/GenBank/DDBJ databases">
        <title>Psilocybe cubensis genome.</title>
        <authorList>
            <person name="Mckernan K.J."/>
            <person name="Crawford S."/>
            <person name="Trippe A."/>
            <person name="Kane L.T."/>
            <person name="Mclaughlin S."/>
        </authorList>
    </citation>
    <scope>NUCLEOTIDE SEQUENCE [LARGE SCALE GENOMIC DNA]</scope>
    <source>
        <strain evidence="3">MGC-MH-2018</strain>
    </source>
</reference>
<dbReference type="OrthoDB" id="3172906at2759"/>
<evidence type="ECO:0000256" key="1">
    <source>
        <dbReference type="SAM" id="MobiDB-lite"/>
    </source>
</evidence>
<organism evidence="3">
    <name type="scientific">Psilocybe cubensis</name>
    <name type="common">Psychedelic mushroom</name>
    <name type="synonym">Stropharia cubensis</name>
    <dbReference type="NCBI Taxonomy" id="181762"/>
    <lineage>
        <taxon>Eukaryota</taxon>
        <taxon>Fungi</taxon>
        <taxon>Dikarya</taxon>
        <taxon>Basidiomycota</taxon>
        <taxon>Agaricomycotina</taxon>
        <taxon>Agaricomycetes</taxon>
        <taxon>Agaricomycetidae</taxon>
        <taxon>Agaricales</taxon>
        <taxon>Agaricineae</taxon>
        <taxon>Strophariaceae</taxon>
        <taxon>Psilocybe</taxon>
    </lineage>
</organism>
<dbReference type="EMBL" id="JAFIQS010000011">
    <property type="protein sequence ID" value="KAG5164906.1"/>
    <property type="molecule type" value="Genomic_DNA"/>
</dbReference>